<evidence type="ECO:0000313" key="3">
    <source>
        <dbReference type="Proteomes" id="UP000019149"/>
    </source>
</evidence>
<proteinExistence type="predicted"/>
<organism evidence="2 3">
    <name type="scientific">Echinococcus granulosus</name>
    <name type="common">Hydatid tapeworm</name>
    <dbReference type="NCBI Taxonomy" id="6210"/>
    <lineage>
        <taxon>Eukaryota</taxon>
        <taxon>Metazoa</taxon>
        <taxon>Spiralia</taxon>
        <taxon>Lophotrochozoa</taxon>
        <taxon>Platyhelminthes</taxon>
        <taxon>Cestoda</taxon>
        <taxon>Eucestoda</taxon>
        <taxon>Cyclophyllidea</taxon>
        <taxon>Taeniidae</taxon>
        <taxon>Echinococcus</taxon>
        <taxon>Echinococcus granulosus group</taxon>
    </lineage>
</organism>
<sequence>MDSLVPSGRVVPLDAVADNAPFSLTTGHPVSFPLLQPMPSLFLTVPSVPLKSTDIGGSRAECFVSLDAVIQHFYDLFFKKTADSWGTERANFLKLHRRWKRRIEFETVTKGRGDGLQRLRAKGDAAVNPTPRTVPPSLAPSTVVHSPSSLAWLTSYSSNTRIIVLCAWSRTGTDIGYSRAECFVSLDAAIQHFHDLFLKKTADSWGIEAADFVKLQRCIFLSNWNKLIPREMGTVDDVTMQIQEAYGVLTSKMLIEGPDTSRSINNTILFDAHILQGFGLKVLPLLDSLKVIKTKSRMLDE</sequence>
<gene>
    <name evidence="2" type="ORF">EGR_10799</name>
</gene>
<dbReference type="Pfam" id="PF05406">
    <property type="entry name" value="WGR"/>
    <property type="match status" value="1"/>
</dbReference>
<dbReference type="EMBL" id="APAU02000272">
    <property type="protein sequence ID" value="EUB54345.1"/>
    <property type="molecule type" value="Genomic_DNA"/>
</dbReference>
<evidence type="ECO:0000259" key="1">
    <source>
        <dbReference type="Pfam" id="PF05406"/>
    </source>
</evidence>
<dbReference type="STRING" id="6210.W6TZT4"/>
<accession>W6TZT4</accession>
<keyword evidence="3" id="KW-1185">Reference proteome</keyword>
<dbReference type="InterPro" id="IPR036930">
    <property type="entry name" value="WGR_dom_sf"/>
</dbReference>
<dbReference type="CTD" id="36346514"/>
<dbReference type="Proteomes" id="UP000019149">
    <property type="component" value="Unassembled WGS sequence"/>
</dbReference>
<dbReference type="RefSeq" id="XP_024345541.1">
    <property type="nucleotide sequence ID" value="XM_024500048.1"/>
</dbReference>
<feature type="domain" description="WGR" evidence="1">
    <location>
        <begin position="159"/>
        <end position="206"/>
    </location>
</feature>
<dbReference type="InterPro" id="IPR008893">
    <property type="entry name" value="WGR_domain"/>
</dbReference>
<evidence type="ECO:0000313" key="2">
    <source>
        <dbReference type="EMBL" id="EUB54345.1"/>
    </source>
</evidence>
<reference evidence="2 3" key="1">
    <citation type="journal article" date="2013" name="Nat. Genet.">
        <title>The genome of the hydatid tapeworm Echinococcus granulosus.</title>
        <authorList>
            <person name="Zheng H."/>
            <person name="Zhang W."/>
            <person name="Zhang L."/>
            <person name="Zhang Z."/>
            <person name="Li J."/>
            <person name="Lu G."/>
            <person name="Zhu Y."/>
            <person name="Wang Y."/>
            <person name="Huang Y."/>
            <person name="Liu J."/>
            <person name="Kang H."/>
            <person name="Chen J."/>
            <person name="Wang L."/>
            <person name="Chen A."/>
            <person name="Yu S."/>
            <person name="Gao Z."/>
            <person name="Jin L."/>
            <person name="Gu W."/>
            <person name="Wang Z."/>
            <person name="Zhao L."/>
            <person name="Shi B."/>
            <person name="Wen H."/>
            <person name="Lin R."/>
            <person name="Jones M.K."/>
            <person name="Brejova B."/>
            <person name="Vinar T."/>
            <person name="Zhao G."/>
            <person name="McManus D.P."/>
            <person name="Chen Z."/>
            <person name="Zhou Y."/>
            <person name="Wang S."/>
        </authorList>
    </citation>
    <scope>NUCLEOTIDE SEQUENCE [LARGE SCALE GENOMIC DNA]</scope>
</reference>
<dbReference type="GeneID" id="36346514"/>
<dbReference type="AlphaFoldDB" id="W6TZT4"/>
<protein>
    <recommendedName>
        <fullName evidence="1">WGR domain-containing protein</fullName>
    </recommendedName>
</protein>
<name>W6TZT4_ECHGR</name>
<comment type="caution">
    <text evidence="2">The sequence shown here is derived from an EMBL/GenBank/DDBJ whole genome shotgun (WGS) entry which is preliminary data.</text>
</comment>
<dbReference type="KEGG" id="egl:EGR_10799"/>
<dbReference type="SUPFAM" id="SSF142921">
    <property type="entry name" value="WGR domain-like"/>
    <property type="match status" value="1"/>
</dbReference>